<feature type="chain" id="PRO_5029449300" description="histidine kinase" evidence="7">
    <location>
        <begin position="21"/>
        <end position="517"/>
    </location>
</feature>
<dbReference type="AlphaFoldDB" id="A0A7J4XMX7"/>
<dbReference type="RefSeq" id="WP_130058581.1">
    <property type="nucleotide sequence ID" value="NZ_JADNPJ010000016.1"/>
</dbReference>
<dbReference type="PANTHER" id="PTHR43711">
    <property type="entry name" value="TWO-COMPONENT HISTIDINE KINASE"/>
    <property type="match status" value="1"/>
</dbReference>
<dbReference type="InterPro" id="IPR036890">
    <property type="entry name" value="HATPase_C_sf"/>
</dbReference>
<keyword evidence="6" id="KW-1133">Transmembrane helix</keyword>
<dbReference type="GO" id="GO:0000160">
    <property type="term" value="P:phosphorelay signal transduction system"/>
    <property type="evidence" value="ECO:0007669"/>
    <property type="project" value="UniProtKB-KW"/>
</dbReference>
<feature type="domain" description="Histidine kinase" evidence="8">
    <location>
        <begin position="314"/>
        <end position="517"/>
    </location>
</feature>
<dbReference type="EMBL" id="VWMK01000002">
    <property type="protein sequence ID" value="KAA3769370.1"/>
    <property type="molecule type" value="Genomic_DNA"/>
</dbReference>
<evidence type="ECO:0000256" key="1">
    <source>
        <dbReference type="ARBA" id="ARBA00000085"/>
    </source>
</evidence>
<evidence type="ECO:0000313" key="9">
    <source>
        <dbReference type="EMBL" id="KAA3769370.1"/>
    </source>
</evidence>
<dbReference type="InterPro" id="IPR050736">
    <property type="entry name" value="Sensor_HK_Regulatory"/>
</dbReference>
<comment type="caution">
    <text evidence="9">The sequence shown here is derived from an EMBL/GenBank/DDBJ whole genome shotgun (WGS) entry which is preliminary data.</text>
</comment>
<dbReference type="EC" id="2.7.13.3" evidence="2"/>
<evidence type="ECO:0000256" key="5">
    <source>
        <dbReference type="ARBA" id="ARBA00023012"/>
    </source>
</evidence>
<protein>
    <recommendedName>
        <fullName evidence="2">histidine kinase</fullName>
        <ecNumber evidence="2">2.7.13.3</ecNumber>
    </recommendedName>
</protein>
<evidence type="ECO:0000256" key="4">
    <source>
        <dbReference type="ARBA" id="ARBA00022777"/>
    </source>
</evidence>
<dbReference type="SUPFAM" id="SSF55874">
    <property type="entry name" value="ATPase domain of HSP90 chaperone/DNA topoisomerase II/histidine kinase"/>
    <property type="match status" value="1"/>
</dbReference>
<feature type="transmembrane region" description="Helical" evidence="6">
    <location>
        <begin position="261"/>
        <end position="285"/>
    </location>
</feature>
<keyword evidence="6" id="KW-0812">Transmembrane</keyword>
<keyword evidence="5" id="KW-0902">Two-component regulatory system</keyword>
<keyword evidence="3" id="KW-0808">Transferase</keyword>
<proteinExistence type="predicted"/>
<keyword evidence="7" id="KW-0732">Signal</keyword>
<dbReference type="InterPro" id="IPR004358">
    <property type="entry name" value="Sig_transdc_His_kin-like_C"/>
</dbReference>
<evidence type="ECO:0000259" key="8">
    <source>
        <dbReference type="PROSITE" id="PS50109"/>
    </source>
</evidence>
<name>A0A7J4XMX7_9BACE</name>
<dbReference type="PRINTS" id="PR00344">
    <property type="entry name" value="BCTRLSENSOR"/>
</dbReference>
<reference evidence="9 10" key="1">
    <citation type="journal article" date="2019" name="Nat. Med.">
        <title>A library of human gut bacterial isolates paired with longitudinal multiomics data enables mechanistic microbiome research.</title>
        <authorList>
            <person name="Poyet M."/>
            <person name="Groussin M."/>
            <person name="Gibbons S.M."/>
            <person name="Avila-Pacheco J."/>
            <person name="Jiang X."/>
            <person name="Kearney S.M."/>
            <person name="Perrotta A.R."/>
            <person name="Berdy B."/>
            <person name="Zhao S."/>
            <person name="Lieberman T.D."/>
            <person name="Swanson P.K."/>
            <person name="Smith M."/>
            <person name="Roesemann S."/>
            <person name="Alexander J.E."/>
            <person name="Rich S.A."/>
            <person name="Livny J."/>
            <person name="Vlamakis H."/>
            <person name="Clish C."/>
            <person name="Bullock K."/>
            <person name="Deik A."/>
            <person name="Scott J."/>
            <person name="Pierce K.A."/>
            <person name="Xavier R.J."/>
            <person name="Alm E.J."/>
        </authorList>
    </citation>
    <scope>NUCLEOTIDE SEQUENCE [LARGE SCALE GENOMIC DNA]</scope>
    <source>
        <strain evidence="9 10">BIOML-A10</strain>
    </source>
</reference>
<feature type="signal peptide" evidence="7">
    <location>
        <begin position="1"/>
        <end position="20"/>
    </location>
</feature>
<gene>
    <name evidence="9" type="ORF">F3F73_02805</name>
</gene>
<dbReference type="Gene3D" id="3.30.565.10">
    <property type="entry name" value="Histidine kinase-like ATPase, C-terminal domain"/>
    <property type="match status" value="1"/>
</dbReference>
<evidence type="ECO:0000256" key="6">
    <source>
        <dbReference type="SAM" id="Phobius"/>
    </source>
</evidence>
<comment type="catalytic activity">
    <reaction evidence="1">
        <text>ATP + protein L-histidine = ADP + protein N-phospho-L-histidine.</text>
        <dbReference type="EC" id="2.7.13.3"/>
    </reaction>
</comment>
<organism evidence="9 10">
    <name type="scientific">Bacteroides salyersiae</name>
    <dbReference type="NCBI Taxonomy" id="291644"/>
    <lineage>
        <taxon>Bacteria</taxon>
        <taxon>Pseudomonadati</taxon>
        <taxon>Bacteroidota</taxon>
        <taxon>Bacteroidia</taxon>
        <taxon>Bacteroidales</taxon>
        <taxon>Bacteroidaceae</taxon>
        <taxon>Bacteroides</taxon>
    </lineage>
</organism>
<dbReference type="InterPro" id="IPR005467">
    <property type="entry name" value="His_kinase_dom"/>
</dbReference>
<dbReference type="Pfam" id="PF02518">
    <property type="entry name" value="HATPase_c"/>
    <property type="match status" value="1"/>
</dbReference>
<dbReference type="InterPro" id="IPR003594">
    <property type="entry name" value="HATPase_dom"/>
</dbReference>
<sequence length="517" mass="58687">MKTPIVIIAIMLCFNVLSQAQTTPNRGQELKEQAQNSLSQKDYIKARYLFKKAYEAFAAREDYPQAIECGIKANGLYIRENFYKEGFELCRSMDQLVWTGEQKTKKTLYDLRFLITKERLQMYIALKNPAQAKLQLDKLEETAKLAKNDSINEDLLYTKTNYYYTFGLNTQGDACFRKLILQYKEKKNYEKVDECYKNLISIARKANNAALMGRTYENYIVWTDSVKALTAQDELNVLKRKYDESLQTIQDKDDTLSTKQYVIIGLCTLAAILVAALVLLAFVLLRFMAGNRKLKKNIQIANEHNELKTQFIQNISSQMEPTLNTLSASANGLSAIAAQQSRQIQTQVGALKKFSDDIQELSSLESSLTEPYEMNEINANTFCEEIMEKAKNNIKADITTSVNAPKLQVKANKEQLERILLHLLQNAAYYTEEGRISLDFKKRGAHTHQFIVTDTGTGIPAEQQETIFKPFTEVKDLTLGDGLGLPICSLIATKMNGSLTLDNSYTKGSRFILELHG</sequence>
<dbReference type="SMART" id="SM00387">
    <property type="entry name" value="HATPase_c"/>
    <property type="match status" value="1"/>
</dbReference>
<evidence type="ECO:0000256" key="7">
    <source>
        <dbReference type="SAM" id="SignalP"/>
    </source>
</evidence>
<dbReference type="PANTHER" id="PTHR43711:SF26">
    <property type="entry name" value="SENSOR HISTIDINE KINASE RCSC"/>
    <property type="match status" value="1"/>
</dbReference>
<evidence type="ECO:0000256" key="3">
    <source>
        <dbReference type="ARBA" id="ARBA00022679"/>
    </source>
</evidence>
<dbReference type="PROSITE" id="PS50109">
    <property type="entry name" value="HIS_KIN"/>
    <property type="match status" value="1"/>
</dbReference>
<accession>A0A7J4XMX7</accession>
<dbReference type="Proteomes" id="UP000422221">
    <property type="component" value="Unassembled WGS sequence"/>
</dbReference>
<evidence type="ECO:0000256" key="2">
    <source>
        <dbReference type="ARBA" id="ARBA00012438"/>
    </source>
</evidence>
<keyword evidence="6" id="KW-0472">Membrane</keyword>
<keyword evidence="4 9" id="KW-0418">Kinase</keyword>
<dbReference type="GO" id="GO:0004673">
    <property type="term" value="F:protein histidine kinase activity"/>
    <property type="evidence" value="ECO:0007669"/>
    <property type="project" value="UniProtKB-EC"/>
</dbReference>
<evidence type="ECO:0000313" key="10">
    <source>
        <dbReference type="Proteomes" id="UP000422221"/>
    </source>
</evidence>